<dbReference type="InterPro" id="IPR050833">
    <property type="entry name" value="Poly_Biosynth_Transport"/>
</dbReference>
<evidence type="ECO:0000313" key="9">
    <source>
        <dbReference type="Proteomes" id="UP001595630"/>
    </source>
</evidence>
<keyword evidence="9" id="KW-1185">Reference proteome</keyword>
<evidence type="ECO:0000256" key="1">
    <source>
        <dbReference type="ARBA" id="ARBA00004651"/>
    </source>
</evidence>
<reference evidence="9" key="1">
    <citation type="journal article" date="2019" name="Int. J. Syst. Evol. Microbiol.">
        <title>The Global Catalogue of Microorganisms (GCM) 10K type strain sequencing project: providing services to taxonomists for standard genome sequencing and annotation.</title>
        <authorList>
            <consortium name="The Broad Institute Genomics Platform"/>
            <consortium name="The Broad Institute Genome Sequencing Center for Infectious Disease"/>
            <person name="Wu L."/>
            <person name="Ma J."/>
        </authorList>
    </citation>
    <scope>NUCLEOTIDE SEQUENCE [LARGE SCALE GENOMIC DNA]</scope>
    <source>
        <strain evidence="9">KCTC 42447</strain>
    </source>
</reference>
<keyword evidence="3" id="KW-1003">Cell membrane</keyword>
<feature type="transmembrane region" description="Helical" evidence="7">
    <location>
        <begin position="293"/>
        <end position="315"/>
    </location>
</feature>
<dbReference type="EMBL" id="JBHRXZ010000022">
    <property type="protein sequence ID" value="MFC3607954.1"/>
    <property type="molecule type" value="Genomic_DNA"/>
</dbReference>
<feature type="transmembrane region" description="Helical" evidence="7">
    <location>
        <begin position="424"/>
        <end position="445"/>
    </location>
</feature>
<organism evidence="8 9">
    <name type="scientific">Stutzerimonas tarimensis</name>
    <dbReference type="NCBI Taxonomy" id="1507735"/>
    <lineage>
        <taxon>Bacteria</taxon>
        <taxon>Pseudomonadati</taxon>
        <taxon>Pseudomonadota</taxon>
        <taxon>Gammaproteobacteria</taxon>
        <taxon>Pseudomonadales</taxon>
        <taxon>Pseudomonadaceae</taxon>
        <taxon>Stutzerimonas</taxon>
    </lineage>
</organism>
<evidence type="ECO:0000256" key="6">
    <source>
        <dbReference type="ARBA" id="ARBA00023136"/>
    </source>
</evidence>
<feature type="transmembrane region" description="Helical" evidence="7">
    <location>
        <begin position="335"/>
        <end position="356"/>
    </location>
</feature>
<name>A0ABV7T558_9GAMM</name>
<feature type="transmembrane region" description="Helical" evidence="7">
    <location>
        <begin position="156"/>
        <end position="176"/>
    </location>
</feature>
<comment type="subcellular location">
    <subcellularLocation>
        <location evidence="1">Cell membrane</location>
        <topology evidence="1">Multi-pass membrane protein</topology>
    </subcellularLocation>
</comment>
<proteinExistence type="inferred from homology"/>
<dbReference type="Pfam" id="PF13440">
    <property type="entry name" value="Polysacc_synt_3"/>
    <property type="match status" value="1"/>
</dbReference>
<dbReference type="RefSeq" id="WP_386364071.1">
    <property type="nucleotide sequence ID" value="NZ_JBHRXZ010000022.1"/>
</dbReference>
<feature type="transmembrane region" description="Helical" evidence="7">
    <location>
        <begin position="21"/>
        <end position="46"/>
    </location>
</feature>
<feature type="transmembrane region" description="Helical" evidence="7">
    <location>
        <begin position="392"/>
        <end position="412"/>
    </location>
</feature>
<feature type="transmembrane region" description="Helical" evidence="7">
    <location>
        <begin position="92"/>
        <end position="117"/>
    </location>
</feature>
<feature type="transmembrane region" description="Helical" evidence="7">
    <location>
        <begin position="368"/>
        <end position="386"/>
    </location>
</feature>
<feature type="transmembrane region" description="Helical" evidence="7">
    <location>
        <begin position="188"/>
        <end position="205"/>
    </location>
</feature>
<accession>A0ABV7T558</accession>
<evidence type="ECO:0000256" key="7">
    <source>
        <dbReference type="SAM" id="Phobius"/>
    </source>
</evidence>
<feature type="transmembrane region" description="Helical" evidence="7">
    <location>
        <begin position="123"/>
        <end position="144"/>
    </location>
</feature>
<gene>
    <name evidence="8" type="ORF">ACFOMF_09220</name>
</gene>
<comment type="similarity">
    <text evidence="2">Belongs to the polysaccharide synthase family.</text>
</comment>
<protein>
    <submittedName>
        <fullName evidence="8">Lipopolysaccharide biosynthesis protein</fullName>
    </submittedName>
</protein>
<evidence type="ECO:0000256" key="5">
    <source>
        <dbReference type="ARBA" id="ARBA00022989"/>
    </source>
</evidence>
<evidence type="ECO:0000256" key="2">
    <source>
        <dbReference type="ARBA" id="ARBA00007430"/>
    </source>
</evidence>
<feature type="transmembrane region" description="Helical" evidence="7">
    <location>
        <begin position="52"/>
        <end position="71"/>
    </location>
</feature>
<evidence type="ECO:0000256" key="3">
    <source>
        <dbReference type="ARBA" id="ARBA00022475"/>
    </source>
</evidence>
<feature type="transmembrane region" description="Helical" evidence="7">
    <location>
        <begin position="451"/>
        <end position="474"/>
    </location>
</feature>
<dbReference type="PANTHER" id="PTHR30250">
    <property type="entry name" value="PST FAMILY PREDICTED COLANIC ACID TRANSPORTER"/>
    <property type="match status" value="1"/>
</dbReference>
<dbReference type="PANTHER" id="PTHR30250:SF10">
    <property type="entry name" value="LIPOPOLYSACCHARIDE BIOSYNTHESIS PROTEIN WZXC"/>
    <property type="match status" value="1"/>
</dbReference>
<evidence type="ECO:0000313" key="8">
    <source>
        <dbReference type="EMBL" id="MFC3607954.1"/>
    </source>
</evidence>
<keyword evidence="5 7" id="KW-1133">Transmembrane helix</keyword>
<comment type="caution">
    <text evidence="8">The sequence shown here is derived from an EMBL/GenBank/DDBJ whole genome shotgun (WGS) entry which is preliminary data.</text>
</comment>
<keyword evidence="6 7" id="KW-0472">Membrane</keyword>
<sequence>MSADSATDTVPKRLGTTAARGALVVMSGQLCKIAIQFGSIVILARLLSPDDYGLMAMIMVVVGLGDVLREFGLSSAAIQARDVSPQQRTNLFWINSAVGLLLAAAIIALSPAIAAFYDQPALQSIAVAMSLTFIFSGLATQFRAQLNREMRFNRLMTAEIAGMAAGLGIGVSMALADQGYLALVGQQIGQHGVTLVAMVIAGRWWPGLPRRGAGMAPFLRYGWNVMNTQLIGYAARNVDSLIIGRQFGAELLGLYNRAYQLLMLPLNQINAPSTTIALPVLSRLQNQPERYDAFLLHGQSTMLHLLVGGLAFGIAQAEPLILLVLGERWAATVPLFQALAVGGVFQAAGYASYWVFLSKGLTGSHLRFTLISRPLLILFIVLGAQWGVQGVAIAYSAGLCITWLWGLAWLRGSGAPVGGMLRNGLMIAIGYALCATASMLGSGWLGESLGGRLLAGLLAMLGAFLLLCLLWPAFRRSVVAVIETRKLLRAR</sequence>
<dbReference type="Proteomes" id="UP001595630">
    <property type="component" value="Unassembled WGS sequence"/>
</dbReference>
<dbReference type="CDD" id="cd13127">
    <property type="entry name" value="MATE_tuaB_like"/>
    <property type="match status" value="1"/>
</dbReference>
<evidence type="ECO:0000256" key="4">
    <source>
        <dbReference type="ARBA" id="ARBA00022692"/>
    </source>
</evidence>
<keyword evidence="4 7" id="KW-0812">Transmembrane</keyword>